<organism evidence="3 4">
    <name type="scientific">Actinomadura meyerae</name>
    <dbReference type="NCBI Taxonomy" id="240840"/>
    <lineage>
        <taxon>Bacteria</taxon>
        <taxon>Bacillati</taxon>
        <taxon>Actinomycetota</taxon>
        <taxon>Actinomycetes</taxon>
        <taxon>Streptosporangiales</taxon>
        <taxon>Thermomonosporaceae</taxon>
        <taxon>Actinomadura</taxon>
    </lineage>
</organism>
<gene>
    <name evidence="3" type="ORF">SAMN05443665_100257</name>
</gene>
<keyword evidence="2" id="KW-0812">Transmembrane</keyword>
<evidence type="ECO:0000313" key="4">
    <source>
        <dbReference type="Proteomes" id="UP000198318"/>
    </source>
</evidence>
<dbReference type="RefSeq" id="WP_143227855.1">
    <property type="nucleotide sequence ID" value="NZ_FZOR01000002.1"/>
</dbReference>
<evidence type="ECO:0000256" key="2">
    <source>
        <dbReference type="SAM" id="Phobius"/>
    </source>
</evidence>
<reference evidence="3 4" key="1">
    <citation type="submission" date="2017-06" db="EMBL/GenBank/DDBJ databases">
        <authorList>
            <person name="Kim H.J."/>
            <person name="Triplett B.A."/>
        </authorList>
    </citation>
    <scope>NUCLEOTIDE SEQUENCE [LARGE SCALE GENOMIC DNA]</scope>
    <source>
        <strain evidence="3 4">DSM 44715</strain>
    </source>
</reference>
<protein>
    <submittedName>
        <fullName evidence="3">Uncharacterized protein</fullName>
    </submittedName>
</protein>
<dbReference type="OrthoDB" id="3482019at2"/>
<feature type="transmembrane region" description="Helical" evidence="2">
    <location>
        <begin position="69"/>
        <end position="87"/>
    </location>
</feature>
<keyword evidence="2" id="KW-1133">Transmembrane helix</keyword>
<accession>A0A239D0P4</accession>
<feature type="transmembrane region" description="Helical" evidence="2">
    <location>
        <begin position="12"/>
        <end position="30"/>
    </location>
</feature>
<keyword evidence="2" id="KW-0472">Membrane</keyword>
<sequence length="215" mass="22390">MPATVSALWRGARTLGIALLCLSVTSFAYLRWGVASAALTAIIGYLCTAVALGIMYGTRRPLRFKAVPLSLGYLALLVLNAVGVIAVRDATMAAVGTDADVVVAKTWTTGNTKGKPQHHCTLRQSDGTPLPRELATSCKGRSVGDTIPVVLDPQERFAPIGGPKEDMSTTGELQITAAAGLVLLISIAVGSPPRQASAQVPRVAGKRKGVTGTNW</sequence>
<proteinExistence type="predicted"/>
<name>A0A239D0P4_9ACTN</name>
<feature type="transmembrane region" description="Helical" evidence="2">
    <location>
        <begin position="36"/>
        <end position="57"/>
    </location>
</feature>
<dbReference type="AlphaFoldDB" id="A0A239D0P4"/>
<keyword evidence="4" id="KW-1185">Reference proteome</keyword>
<dbReference type="Proteomes" id="UP000198318">
    <property type="component" value="Unassembled WGS sequence"/>
</dbReference>
<feature type="region of interest" description="Disordered" evidence="1">
    <location>
        <begin position="194"/>
        <end position="215"/>
    </location>
</feature>
<evidence type="ECO:0000256" key="1">
    <source>
        <dbReference type="SAM" id="MobiDB-lite"/>
    </source>
</evidence>
<evidence type="ECO:0000313" key="3">
    <source>
        <dbReference type="EMBL" id="SNS25920.1"/>
    </source>
</evidence>
<dbReference type="EMBL" id="FZOR01000002">
    <property type="protein sequence ID" value="SNS25920.1"/>
    <property type="molecule type" value="Genomic_DNA"/>
</dbReference>